<accession>A0A9D1M1R2</accession>
<dbReference type="AlphaFoldDB" id="A0A9D1M1R2"/>
<keyword evidence="1" id="KW-1133">Transmembrane helix</keyword>
<feature type="transmembrane region" description="Helical" evidence="1">
    <location>
        <begin position="12"/>
        <end position="36"/>
    </location>
</feature>
<evidence type="ECO:0000256" key="1">
    <source>
        <dbReference type="SAM" id="Phobius"/>
    </source>
</evidence>
<dbReference type="EMBL" id="DVNH01000042">
    <property type="protein sequence ID" value="HIU52066.1"/>
    <property type="molecule type" value="Genomic_DNA"/>
</dbReference>
<comment type="caution">
    <text evidence="2">The sequence shown here is derived from an EMBL/GenBank/DDBJ whole genome shotgun (WGS) entry which is preliminary data.</text>
</comment>
<proteinExistence type="predicted"/>
<gene>
    <name evidence="2" type="ORF">IAB70_05570</name>
</gene>
<keyword evidence="1" id="KW-0472">Membrane</keyword>
<reference evidence="2" key="2">
    <citation type="journal article" date="2021" name="PeerJ">
        <title>Extensive microbial diversity within the chicken gut microbiome revealed by metagenomics and culture.</title>
        <authorList>
            <person name="Gilroy R."/>
            <person name="Ravi A."/>
            <person name="Getino M."/>
            <person name="Pursley I."/>
            <person name="Horton D.L."/>
            <person name="Alikhan N.F."/>
            <person name="Baker D."/>
            <person name="Gharbi K."/>
            <person name="Hall N."/>
            <person name="Watson M."/>
            <person name="Adriaenssens E.M."/>
            <person name="Foster-Nyarko E."/>
            <person name="Jarju S."/>
            <person name="Secka A."/>
            <person name="Antonio M."/>
            <person name="Oren A."/>
            <person name="Chaudhuri R.R."/>
            <person name="La Ragione R."/>
            <person name="Hildebrand F."/>
            <person name="Pallen M.J."/>
        </authorList>
    </citation>
    <scope>NUCLEOTIDE SEQUENCE</scope>
    <source>
        <strain evidence="2">CHK195-15760</strain>
    </source>
</reference>
<sequence length="61" mass="6723">MKQNENVLKSVFLYHTLIIISLIIATSIVILAILGYSVSGTVDPSNQSAELDICQEQNMLE</sequence>
<reference evidence="2" key="1">
    <citation type="submission" date="2020-10" db="EMBL/GenBank/DDBJ databases">
        <authorList>
            <person name="Gilroy R."/>
        </authorList>
    </citation>
    <scope>NUCLEOTIDE SEQUENCE</scope>
    <source>
        <strain evidence="2">CHK195-15760</strain>
    </source>
</reference>
<evidence type="ECO:0000313" key="2">
    <source>
        <dbReference type="EMBL" id="HIU52066.1"/>
    </source>
</evidence>
<dbReference type="Proteomes" id="UP000824093">
    <property type="component" value="Unassembled WGS sequence"/>
</dbReference>
<organism evidence="2 3">
    <name type="scientific">Candidatus Merdicola faecigallinarum</name>
    <dbReference type="NCBI Taxonomy" id="2840862"/>
    <lineage>
        <taxon>Bacteria</taxon>
        <taxon>Bacillati</taxon>
        <taxon>Bacillota</taxon>
        <taxon>Clostridia</taxon>
        <taxon>Candidatus Merdicola</taxon>
    </lineage>
</organism>
<name>A0A9D1M1R2_9FIRM</name>
<keyword evidence="1" id="KW-0812">Transmembrane</keyword>
<protein>
    <submittedName>
        <fullName evidence="2">Uncharacterized protein</fullName>
    </submittedName>
</protein>
<evidence type="ECO:0000313" key="3">
    <source>
        <dbReference type="Proteomes" id="UP000824093"/>
    </source>
</evidence>